<protein>
    <recommendedName>
        <fullName evidence="3">Transposase</fullName>
    </recommendedName>
</protein>
<feature type="compositionally biased region" description="Pro residues" evidence="1">
    <location>
        <begin position="190"/>
        <end position="199"/>
    </location>
</feature>
<evidence type="ECO:0000313" key="2">
    <source>
        <dbReference type="EMBL" id="KAL0433280.1"/>
    </source>
</evidence>
<feature type="region of interest" description="Disordered" evidence="1">
    <location>
        <begin position="93"/>
        <end position="115"/>
    </location>
</feature>
<feature type="compositionally biased region" description="Low complexity" evidence="1">
    <location>
        <begin position="145"/>
        <end position="154"/>
    </location>
</feature>
<evidence type="ECO:0000256" key="1">
    <source>
        <dbReference type="SAM" id="MobiDB-lite"/>
    </source>
</evidence>
<proteinExistence type="predicted"/>
<gene>
    <name evidence="2" type="ORF">Slati_2662300</name>
</gene>
<comment type="caution">
    <text evidence="2">The sequence shown here is derived from an EMBL/GenBank/DDBJ whole genome shotgun (WGS) entry which is preliminary data.</text>
</comment>
<sequence length="213" mass="23882">MFKVIKSNTGKFLQKRFADARNQLTRPLWLAEEIWRQLLEFWESPEFRTQSIKNKVNWAANPKAAATVYHGGSTFVGAHKRKMEAFLRLLDGRQRQEPSSDETAPSSQASVAPNEEQLWMSAVGGRKRGRVFGLGSEAHNTIVGPSQPSSSTAPTPSPPQQKSPDLRDRVQMIDQYIKSRNPDWPDRLVPWPPVDPPAPTGDDDEHAAAEDLD</sequence>
<reference evidence="2" key="2">
    <citation type="journal article" date="2024" name="Plant">
        <title>Genomic evolution and insights into agronomic trait innovations of Sesamum species.</title>
        <authorList>
            <person name="Miao H."/>
            <person name="Wang L."/>
            <person name="Qu L."/>
            <person name="Liu H."/>
            <person name="Sun Y."/>
            <person name="Le M."/>
            <person name="Wang Q."/>
            <person name="Wei S."/>
            <person name="Zheng Y."/>
            <person name="Lin W."/>
            <person name="Duan Y."/>
            <person name="Cao H."/>
            <person name="Xiong S."/>
            <person name="Wang X."/>
            <person name="Wei L."/>
            <person name="Li C."/>
            <person name="Ma Q."/>
            <person name="Ju M."/>
            <person name="Zhao R."/>
            <person name="Li G."/>
            <person name="Mu C."/>
            <person name="Tian Q."/>
            <person name="Mei H."/>
            <person name="Zhang T."/>
            <person name="Gao T."/>
            <person name="Zhang H."/>
        </authorList>
    </citation>
    <scope>NUCLEOTIDE SEQUENCE</scope>
    <source>
        <strain evidence="2">KEN1</strain>
    </source>
</reference>
<organism evidence="2">
    <name type="scientific">Sesamum latifolium</name>
    <dbReference type="NCBI Taxonomy" id="2727402"/>
    <lineage>
        <taxon>Eukaryota</taxon>
        <taxon>Viridiplantae</taxon>
        <taxon>Streptophyta</taxon>
        <taxon>Embryophyta</taxon>
        <taxon>Tracheophyta</taxon>
        <taxon>Spermatophyta</taxon>
        <taxon>Magnoliopsida</taxon>
        <taxon>eudicotyledons</taxon>
        <taxon>Gunneridae</taxon>
        <taxon>Pentapetalae</taxon>
        <taxon>asterids</taxon>
        <taxon>lamiids</taxon>
        <taxon>Lamiales</taxon>
        <taxon>Pedaliaceae</taxon>
        <taxon>Sesamum</taxon>
    </lineage>
</organism>
<feature type="compositionally biased region" description="Polar residues" evidence="1">
    <location>
        <begin position="101"/>
        <end position="111"/>
    </location>
</feature>
<evidence type="ECO:0008006" key="3">
    <source>
        <dbReference type="Google" id="ProtNLM"/>
    </source>
</evidence>
<feature type="region of interest" description="Disordered" evidence="1">
    <location>
        <begin position="138"/>
        <end position="213"/>
    </location>
</feature>
<name>A0AAW2VWK1_9LAMI</name>
<dbReference type="AlphaFoldDB" id="A0AAW2VWK1"/>
<dbReference type="EMBL" id="JACGWN010000009">
    <property type="protein sequence ID" value="KAL0433280.1"/>
    <property type="molecule type" value="Genomic_DNA"/>
</dbReference>
<reference evidence="2" key="1">
    <citation type="submission" date="2020-06" db="EMBL/GenBank/DDBJ databases">
        <authorList>
            <person name="Li T."/>
            <person name="Hu X."/>
            <person name="Zhang T."/>
            <person name="Song X."/>
            <person name="Zhang H."/>
            <person name="Dai N."/>
            <person name="Sheng W."/>
            <person name="Hou X."/>
            <person name="Wei L."/>
        </authorList>
    </citation>
    <scope>NUCLEOTIDE SEQUENCE</scope>
    <source>
        <strain evidence="2">KEN1</strain>
        <tissue evidence="2">Leaf</tissue>
    </source>
</reference>
<accession>A0AAW2VWK1</accession>